<feature type="transmembrane region" description="Helical" evidence="7">
    <location>
        <begin position="86"/>
        <end position="106"/>
    </location>
</feature>
<feature type="transmembrane region" description="Helical" evidence="7">
    <location>
        <begin position="273"/>
        <end position="290"/>
    </location>
</feature>
<keyword evidence="4 7" id="KW-0812">Transmembrane</keyword>
<keyword evidence="10" id="KW-1185">Reference proteome</keyword>
<evidence type="ECO:0000256" key="3">
    <source>
        <dbReference type="ARBA" id="ARBA00022475"/>
    </source>
</evidence>
<keyword evidence="5 7" id="KW-1133">Transmembrane helix</keyword>
<evidence type="ECO:0000256" key="7">
    <source>
        <dbReference type="SAM" id="Phobius"/>
    </source>
</evidence>
<feature type="transmembrane region" description="Helical" evidence="7">
    <location>
        <begin position="54"/>
        <end position="74"/>
    </location>
</feature>
<gene>
    <name evidence="9" type="ORF">GCM10008933_11830</name>
</gene>
<dbReference type="Gene3D" id="1.20.1250.20">
    <property type="entry name" value="MFS general substrate transporter like domains"/>
    <property type="match status" value="1"/>
</dbReference>
<evidence type="ECO:0000256" key="2">
    <source>
        <dbReference type="ARBA" id="ARBA00022448"/>
    </source>
</evidence>
<organism evidence="9 10">
    <name type="scientific">Paenibacillus motobuensis</name>
    <dbReference type="NCBI Taxonomy" id="295324"/>
    <lineage>
        <taxon>Bacteria</taxon>
        <taxon>Bacillati</taxon>
        <taxon>Bacillota</taxon>
        <taxon>Bacilli</taxon>
        <taxon>Bacillales</taxon>
        <taxon>Paenibacillaceae</taxon>
        <taxon>Paenibacillus</taxon>
    </lineage>
</organism>
<proteinExistence type="predicted"/>
<keyword evidence="3" id="KW-1003">Cell membrane</keyword>
<reference evidence="9 10" key="1">
    <citation type="journal article" date="2019" name="Int. J. Syst. Evol. Microbiol.">
        <title>The Global Catalogue of Microorganisms (GCM) 10K type strain sequencing project: providing services to taxonomists for standard genome sequencing and annotation.</title>
        <authorList>
            <consortium name="The Broad Institute Genomics Platform"/>
            <consortium name="The Broad Institute Genome Sequencing Center for Infectious Disease"/>
            <person name="Wu L."/>
            <person name="Ma J."/>
        </authorList>
    </citation>
    <scope>NUCLEOTIDE SEQUENCE [LARGE SCALE GENOMIC DNA]</scope>
    <source>
        <strain evidence="9 10">JCM 12774</strain>
    </source>
</reference>
<protein>
    <submittedName>
        <fullName evidence="9">MFS transporter</fullName>
    </submittedName>
</protein>
<dbReference type="PANTHER" id="PTHR23513:SF6">
    <property type="entry name" value="MAJOR FACILITATOR SUPERFAMILY ASSOCIATED DOMAIN-CONTAINING PROTEIN"/>
    <property type="match status" value="1"/>
</dbReference>
<evidence type="ECO:0000256" key="5">
    <source>
        <dbReference type="ARBA" id="ARBA00022989"/>
    </source>
</evidence>
<keyword evidence="2" id="KW-0813">Transport</keyword>
<dbReference type="CDD" id="cd06173">
    <property type="entry name" value="MFS_MefA_like"/>
    <property type="match status" value="1"/>
</dbReference>
<accession>A0ABN0Y402</accession>
<evidence type="ECO:0000313" key="10">
    <source>
        <dbReference type="Proteomes" id="UP001500340"/>
    </source>
</evidence>
<comment type="subcellular location">
    <subcellularLocation>
        <location evidence="1">Cell membrane</location>
        <topology evidence="1">Multi-pass membrane protein</topology>
    </subcellularLocation>
</comment>
<evidence type="ECO:0000259" key="8">
    <source>
        <dbReference type="PROSITE" id="PS50850"/>
    </source>
</evidence>
<dbReference type="Proteomes" id="UP001500340">
    <property type="component" value="Unassembled WGS sequence"/>
</dbReference>
<comment type="caution">
    <text evidence="9">The sequence shown here is derived from an EMBL/GenBank/DDBJ whole genome shotgun (WGS) entry which is preliminary data.</text>
</comment>
<feature type="transmembrane region" description="Helical" evidence="7">
    <location>
        <begin position="366"/>
        <end position="387"/>
    </location>
</feature>
<name>A0ABN0Y402_9BACL</name>
<dbReference type="SUPFAM" id="SSF103473">
    <property type="entry name" value="MFS general substrate transporter"/>
    <property type="match status" value="1"/>
</dbReference>
<dbReference type="EMBL" id="BAAACX010000007">
    <property type="protein sequence ID" value="GAA0382301.1"/>
    <property type="molecule type" value="Genomic_DNA"/>
</dbReference>
<dbReference type="InterPro" id="IPR020846">
    <property type="entry name" value="MFS_dom"/>
</dbReference>
<evidence type="ECO:0000313" key="9">
    <source>
        <dbReference type="EMBL" id="GAA0382301.1"/>
    </source>
</evidence>
<dbReference type="Pfam" id="PF07690">
    <property type="entry name" value="MFS_1"/>
    <property type="match status" value="1"/>
</dbReference>
<dbReference type="InterPro" id="IPR036259">
    <property type="entry name" value="MFS_trans_sf"/>
</dbReference>
<feature type="transmembrane region" description="Helical" evidence="7">
    <location>
        <begin position="302"/>
        <end position="323"/>
    </location>
</feature>
<dbReference type="RefSeq" id="WP_343858704.1">
    <property type="nucleotide sequence ID" value="NZ_BAAACX010000007.1"/>
</dbReference>
<sequence length="420" mass="46471">MPEAVLMKEKKLSSLLAHKEFTLYLLARVISHFGDSIDSIAYSWMVYMLTGSKIMMGTLFALNFVPGILFNFFTGALVDRWSKRKVIVITYSCRGLLVIFTALLYWQGWLQPWHLYVLTFTISTIECFSHPAEMAIVPSLLPKHKLLSANSISTSATRTAELAGLAITGGMIAFLGISGAILLDGITFFTAATLIAFIRVNKEETGEDASQSSAAKTSFIQEIKFGLKFLFSNRMIVTIVICAAYVNLCLAPYNVLTPVYVAEILKSGPQGLSILGIGMISGMIVSALWISHKGTQFKKSQLIILGYLMLGLSYSLLYLPTFFQVHSLYFAVVITFCMGMSVSLISTPATTYFMETVPKELLGRVGAIYSMICTIAIPIGSSLAGFLGEWMKVNLLFLIFGLLMIVPFFYLLSRRSFREI</sequence>
<feature type="transmembrane region" description="Helical" evidence="7">
    <location>
        <begin position="393"/>
        <end position="412"/>
    </location>
</feature>
<dbReference type="PANTHER" id="PTHR23513">
    <property type="entry name" value="INTEGRAL MEMBRANE EFFLUX PROTEIN-RELATED"/>
    <property type="match status" value="1"/>
</dbReference>
<dbReference type="InterPro" id="IPR011701">
    <property type="entry name" value="MFS"/>
</dbReference>
<feature type="domain" description="Major facilitator superfamily (MFS) profile" evidence="8">
    <location>
        <begin position="235"/>
        <end position="420"/>
    </location>
</feature>
<evidence type="ECO:0000256" key="1">
    <source>
        <dbReference type="ARBA" id="ARBA00004651"/>
    </source>
</evidence>
<dbReference type="PROSITE" id="PS50850">
    <property type="entry name" value="MFS"/>
    <property type="match status" value="1"/>
</dbReference>
<feature type="transmembrane region" description="Helical" evidence="7">
    <location>
        <begin position="329"/>
        <end position="354"/>
    </location>
</feature>
<evidence type="ECO:0000256" key="4">
    <source>
        <dbReference type="ARBA" id="ARBA00022692"/>
    </source>
</evidence>
<feature type="transmembrane region" description="Helical" evidence="7">
    <location>
        <begin position="235"/>
        <end position="253"/>
    </location>
</feature>
<evidence type="ECO:0000256" key="6">
    <source>
        <dbReference type="ARBA" id="ARBA00023136"/>
    </source>
</evidence>
<keyword evidence="6 7" id="KW-0472">Membrane</keyword>
<feature type="transmembrane region" description="Helical" evidence="7">
    <location>
        <begin position="172"/>
        <end position="198"/>
    </location>
</feature>